<dbReference type="SUPFAM" id="SSF50891">
    <property type="entry name" value="Cyclophilin-like"/>
    <property type="match status" value="1"/>
</dbReference>
<reference evidence="3" key="1">
    <citation type="submission" date="2021-11" db="EMBL/GenBank/DDBJ databases">
        <authorList>
            <consortium name="Genoscope - CEA"/>
            <person name="William W."/>
        </authorList>
    </citation>
    <scope>NUCLEOTIDE SEQUENCE</scope>
</reference>
<dbReference type="EMBL" id="CAKKNE010000004">
    <property type="protein sequence ID" value="CAH0373389.1"/>
    <property type="molecule type" value="Genomic_DNA"/>
</dbReference>
<organism evidence="3 4">
    <name type="scientific">Pelagomonas calceolata</name>
    <dbReference type="NCBI Taxonomy" id="35677"/>
    <lineage>
        <taxon>Eukaryota</taxon>
        <taxon>Sar</taxon>
        <taxon>Stramenopiles</taxon>
        <taxon>Ochrophyta</taxon>
        <taxon>Pelagophyceae</taxon>
        <taxon>Pelagomonadales</taxon>
        <taxon>Pelagomonadaceae</taxon>
        <taxon>Pelagomonas</taxon>
    </lineage>
</organism>
<gene>
    <name evidence="3" type="ORF">PECAL_4P05800</name>
</gene>
<keyword evidence="1" id="KW-0472">Membrane</keyword>
<proteinExistence type="predicted"/>
<protein>
    <recommendedName>
        <fullName evidence="2">PPIase cyclophilin-type domain-containing protein</fullName>
    </recommendedName>
</protein>
<evidence type="ECO:0000256" key="1">
    <source>
        <dbReference type="SAM" id="Phobius"/>
    </source>
</evidence>
<accession>A0A8J2WZ51</accession>
<feature type="domain" description="PPIase cyclophilin-type" evidence="2">
    <location>
        <begin position="107"/>
        <end position="243"/>
    </location>
</feature>
<dbReference type="Gene3D" id="2.40.100.10">
    <property type="entry name" value="Cyclophilin-like"/>
    <property type="match status" value="1"/>
</dbReference>
<dbReference type="OrthoDB" id="200120at2759"/>
<dbReference type="PROSITE" id="PS50072">
    <property type="entry name" value="CSA_PPIASE_2"/>
    <property type="match status" value="1"/>
</dbReference>
<keyword evidence="1" id="KW-0812">Transmembrane</keyword>
<keyword evidence="1" id="KW-1133">Transmembrane helix</keyword>
<evidence type="ECO:0000259" key="2">
    <source>
        <dbReference type="PROSITE" id="PS50072"/>
    </source>
</evidence>
<dbReference type="Proteomes" id="UP000789595">
    <property type="component" value="Unassembled WGS sequence"/>
</dbReference>
<evidence type="ECO:0000313" key="3">
    <source>
        <dbReference type="EMBL" id="CAH0373389.1"/>
    </source>
</evidence>
<dbReference type="GO" id="GO:0003755">
    <property type="term" value="F:peptidyl-prolyl cis-trans isomerase activity"/>
    <property type="evidence" value="ECO:0007669"/>
    <property type="project" value="InterPro"/>
</dbReference>
<dbReference type="AlphaFoldDB" id="A0A8J2WZ51"/>
<keyword evidence="4" id="KW-1185">Reference proteome</keyword>
<dbReference type="InterPro" id="IPR002130">
    <property type="entry name" value="Cyclophilin-type_PPIase_dom"/>
</dbReference>
<sequence length="307" mass="34028">MRRGTDSHRTPVSEKKAAPQKRRLNLSCLFPLYVVIALGWLASVRLRPARRVPTGDAATLERARAAGCLSSLDELSEAERRPTKSRRHMVEPPPSTIALVCCLTTKGPLSIAIRPRWAPRGARRFYDMVRSNYFSARVPLFRCIKNFLCQWGIAGREHTPDEFRKSFADDPSWLPWGPKFWSVDGVARFAEGYLAYAGGGKNSRGNQFILGLVPNQRLCGGSPWEVPWGELVGERSFATLSQIHTGYGDNGPTQGYLHSHGADAALASKFPLLDYVDSCDVVDDETSEADWAPYPDGFVHATFAKSS</sequence>
<feature type="transmembrane region" description="Helical" evidence="1">
    <location>
        <begin position="24"/>
        <end position="42"/>
    </location>
</feature>
<name>A0A8J2WZ51_9STRA</name>
<evidence type="ECO:0000313" key="4">
    <source>
        <dbReference type="Proteomes" id="UP000789595"/>
    </source>
</evidence>
<comment type="caution">
    <text evidence="3">The sequence shown here is derived from an EMBL/GenBank/DDBJ whole genome shotgun (WGS) entry which is preliminary data.</text>
</comment>
<dbReference type="Pfam" id="PF00160">
    <property type="entry name" value="Pro_isomerase"/>
    <property type="match status" value="1"/>
</dbReference>
<dbReference type="InterPro" id="IPR029000">
    <property type="entry name" value="Cyclophilin-like_dom_sf"/>
</dbReference>